<dbReference type="Pfam" id="PF00497">
    <property type="entry name" value="SBP_bac_3"/>
    <property type="match status" value="1"/>
</dbReference>
<dbReference type="PANTHER" id="PTHR30085:SF6">
    <property type="entry name" value="ABC TRANSPORTER GLUTAMINE-BINDING PROTEIN GLNH"/>
    <property type="match status" value="1"/>
</dbReference>
<evidence type="ECO:0000313" key="7">
    <source>
        <dbReference type="Proteomes" id="UP000308838"/>
    </source>
</evidence>
<dbReference type="InterPro" id="IPR001638">
    <property type="entry name" value="Solute-binding_3/MltF_N"/>
</dbReference>
<feature type="domain" description="Solute-binding protein family 3/N-terminal" evidence="5">
    <location>
        <begin position="38"/>
        <end position="260"/>
    </location>
</feature>
<comment type="similarity">
    <text evidence="1">Belongs to the bacterial solute-binding protein 3 family.</text>
</comment>
<evidence type="ECO:0000256" key="2">
    <source>
        <dbReference type="ARBA" id="ARBA00022448"/>
    </source>
</evidence>
<gene>
    <name evidence="6" type="ORF">CQA69_05540</name>
</gene>
<dbReference type="SMART" id="SM00062">
    <property type="entry name" value="PBPb"/>
    <property type="match status" value="1"/>
</dbReference>
<dbReference type="RefSeq" id="WP_137620800.1">
    <property type="nucleotide sequence ID" value="NZ_NXLZ01000008.1"/>
</dbReference>
<accession>A0A4U7BPY1</accession>
<keyword evidence="3 4" id="KW-0732">Signal</keyword>
<name>A0A4U7BPY1_9BACT</name>
<dbReference type="GO" id="GO:0005576">
    <property type="term" value="C:extracellular region"/>
    <property type="evidence" value="ECO:0007669"/>
    <property type="project" value="TreeGrafter"/>
</dbReference>
<organism evidence="6 7">
    <name type="scientific">Campylobacter estrildidarum</name>
    <dbReference type="NCBI Taxonomy" id="2510189"/>
    <lineage>
        <taxon>Bacteria</taxon>
        <taxon>Pseudomonadati</taxon>
        <taxon>Campylobacterota</taxon>
        <taxon>Epsilonproteobacteria</taxon>
        <taxon>Campylobacterales</taxon>
        <taxon>Campylobacteraceae</taxon>
        <taxon>Campylobacter</taxon>
    </lineage>
</organism>
<reference evidence="6 7" key="1">
    <citation type="submission" date="2018-05" db="EMBL/GenBank/DDBJ databases">
        <title>Novel Campyloabacter and Helicobacter Species and Strains.</title>
        <authorList>
            <person name="Mannion A.J."/>
            <person name="Shen Z."/>
            <person name="Fox J.G."/>
        </authorList>
    </citation>
    <scope>NUCLEOTIDE SEQUENCE [LARGE SCALE GENOMIC DNA]</scope>
    <source>
        <strain evidence="7">MIT17-664</strain>
    </source>
</reference>
<dbReference type="GO" id="GO:0030288">
    <property type="term" value="C:outer membrane-bounded periplasmic space"/>
    <property type="evidence" value="ECO:0007669"/>
    <property type="project" value="TreeGrafter"/>
</dbReference>
<evidence type="ECO:0000256" key="3">
    <source>
        <dbReference type="ARBA" id="ARBA00022729"/>
    </source>
</evidence>
<dbReference type="GO" id="GO:0006865">
    <property type="term" value="P:amino acid transport"/>
    <property type="evidence" value="ECO:0007669"/>
    <property type="project" value="TreeGrafter"/>
</dbReference>
<dbReference type="Gene3D" id="3.40.190.10">
    <property type="entry name" value="Periplasmic binding protein-like II"/>
    <property type="match status" value="2"/>
</dbReference>
<proteinExistence type="inferred from homology"/>
<dbReference type="PANTHER" id="PTHR30085">
    <property type="entry name" value="AMINO ACID ABC TRANSPORTER PERMEASE"/>
    <property type="match status" value="1"/>
</dbReference>
<comment type="caution">
    <text evidence="6">The sequence shown here is derived from an EMBL/GenBank/DDBJ whole genome shotgun (WGS) entry which is preliminary data.</text>
</comment>
<dbReference type="EMBL" id="NXLZ01000008">
    <property type="protein sequence ID" value="TKX30694.1"/>
    <property type="molecule type" value="Genomic_DNA"/>
</dbReference>
<dbReference type="CDD" id="cd13694">
    <property type="entry name" value="PBP2_Cysteine"/>
    <property type="match status" value="1"/>
</dbReference>
<dbReference type="OrthoDB" id="368476at2"/>
<protein>
    <submittedName>
        <fullName evidence="6">ABC transporter substrate-binding protein</fullName>
    </submittedName>
</protein>
<dbReference type="SUPFAM" id="SSF53850">
    <property type="entry name" value="Periplasmic binding protein-like II"/>
    <property type="match status" value="1"/>
</dbReference>
<feature type="signal peptide" evidence="4">
    <location>
        <begin position="1"/>
        <end position="21"/>
    </location>
</feature>
<feature type="chain" id="PRO_5020242462" evidence="4">
    <location>
        <begin position="22"/>
        <end position="278"/>
    </location>
</feature>
<keyword evidence="7" id="KW-1185">Reference proteome</keyword>
<dbReference type="AlphaFoldDB" id="A0A4U7BPY1"/>
<dbReference type="Proteomes" id="UP000308838">
    <property type="component" value="Unassembled WGS sequence"/>
</dbReference>
<dbReference type="PROSITE" id="PS51257">
    <property type="entry name" value="PROKAR_LIPOPROTEIN"/>
    <property type="match status" value="1"/>
</dbReference>
<sequence>MKNIFLSFFATIVAIFLSACGENSNYINSLEKIKQNGVVRIGVFGDKPPFGYVDEKGKNQGYDVYLARRIAKELLGDENKVQFVLVEAANRVEFLKSNKVDIILANFTQTLERAEQVDFCLPYMKVALGVVTPKDSTIHNIENLKDKILLINKGTTADAYFTKNYPDIKTLKYDQNTETFAALIDKRGDALSHDNTLLFAWVKDHPQFTMAIKELGNKDVIAPAVKKGDKELKEFIDNLIIKLGEEHFFHKAYDETLKQHFGDDIQADDVVIEGGKIQ</sequence>
<dbReference type="InterPro" id="IPR051455">
    <property type="entry name" value="Bact_solute-bind_prot3"/>
</dbReference>
<evidence type="ECO:0000256" key="4">
    <source>
        <dbReference type="SAM" id="SignalP"/>
    </source>
</evidence>
<evidence type="ECO:0000313" key="6">
    <source>
        <dbReference type="EMBL" id="TKX30694.1"/>
    </source>
</evidence>
<keyword evidence="2" id="KW-0813">Transport</keyword>
<evidence type="ECO:0000256" key="1">
    <source>
        <dbReference type="ARBA" id="ARBA00010333"/>
    </source>
</evidence>
<evidence type="ECO:0000259" key="5">
    <source>
        <dbReference type="SMART" id="SM00062"/>
    </source>
</evidence>